<proteinExistence type="predicted"/>
<dbReference type="InterPro" id="IPR000494">
    <property type="entry name" value="Rcpt_L-dom"/>
</dbReference>
<feature type="chain" id="PRO_5046772797" description="Receptor L-domain domain-containing protein" evidence="1">
    <location>
        <begin position="16"/>
        <end position="388"/>
    </location>
</feature>
<evidence type="ECO:0000259" key="2">
    <source>
        <dbReference type="Pfam" id="PF01030"/>
    </source>
</evidence>
<dbReference type="Gene3D" id="3.80.20.20">
    <property type="entry name" value="Receptor L-domain"/>
    <property type="match status" value="1"/>
</dbReference>
<accession>A0ABR1DKP9</accession>
<feature type="signal peptide" evidence="1">
    <location>
        <begin position="1"/>
        <end position="15"/>
    </location>
</feature>
<dbReference type="SUPFAM" id="SSF52058">
    <property type="entry name" value="L domain-like"/>
    <property type="match status" value="1"/>
</dbReference>
<keyword evidence="1" id="KW-0732">Signal</keyword>
<comment type="caution">
    <text evidence="3">The sequence shown here is derived from an EMBL/GenBank/DDBJ whole genome shotgun (WGS) entry which is preliminary data.</text>
</comment>
<gene>
    <name evidence="3" type="primary">Necator_chrIV.g16092</name>
    <name evidence="3" type="ORF">RB195_002796</name>
</gene>
<organism evidence="3 4">
    <name type="scientific">Necator americanus</name>
    <name type="common">Human hookworm</name>
    <dbReference type="NCBI Taxonomy" id="51031"/>
    <lineage>
        <taxon>Eukaryota</taxon>
        <taxon>Metazoa</taxon>
        <taxon>Ecdysozoa</taxon>
        <taxon>Nematoda</taxon>
        <taxon>Chromadorea</taxon>
        <taxon>Rhabditida</taxon>
        <taxon>Rhabditina</taxon>
        <taxon>Rhabditomorpha</taxon>
        <taxon>Strongyloidea</taxon>
        <taxon>Ancylostomatidae</taxon>
        <taxon>Bunostominae</taxon>
        <taxon>Necator</taxon>
    </lineage>
</organism>
<evidence type="ECO:0000313" key="4">
    <source>
        <dbReference type="Proteomes" id="UP001303046"/>
    </source>
</evidence>
<feature type="domain" description="Receptor L-domain" evidence="2">
    <location>
        <begin position="157"/>
        <end position="252"/>
    </location>
</feature>
<protein>
    <recommendedName>
        <fullName evidence="2">Receptor L-domain domain-containing protein</fullName>
    </recommendedName>
</protein>
<dbReference type="PANTHER" id="PTHR21662:SF59">
    <property type="entry name" value="RECEPTOR PROTEIN-TYROSINE KINASE"/>
    <property type="match status" value="1"/>
</dbReference>
<dbReference type="Pfam" id="PF01030">
    <property type="entry name" value="Recep_L_domain"/>
    <property type="match status" value="1"/>
</dbReference>
<sequence>MRLLLLLRFITLSYTFNLCQIINDHDVYFSGNCTHLVLSPHGSVMVHPLLYDKIKTATKIYKFHLMDSNLTQISEKKRVRLAKDAELFLVNNTRLEKLPDFDIEDGKRIKLKIIGNPQLNTTQLLQECRMKRCRARTVNSIQMPFTCAFEQPLPKRCKNISGTVYLKGGDESVQQIEIIYGTLALVNSNMTSFPKLEKLRLIQQRIARPVLVIENNSNLHELDELFGLNFSILHPKKAVRIENNRNLCIGRNYSHELFAIQYLHSVRTCGMYICIVGRNDMNHECSCGAYALETAAVGSEVGPWRTSEIGGGSGDPCTIPTATLQRFASSTALAQLSVLYVVLTQLYYFDLATLFSKIIFSGSTVLPNLLLSFKPWIILLFLSVKFQN</sequence>
<dbReference type="PANTHER" id="PTHR21662">
    <property type="entry name" value="RECEPTOR PROTEIN-TYROSINE KINASE"/>
    <property type="match status" value="1"/>
</dbReference>
<name>A0ABR1DKP9_NECAM</name>
<dbReference type="InterPro" id="IPR053079">
    <property type="entry name" value="SPS2_domain"/>
</dbReference>
<reference evidence="3 4" key="1">
    <citation type="submission" date="2023-08" db="EMBL/GenBank/DDBJ databases">
        <title>A Necator americanus chromosomal reference genome.</title>
        <authorList>
            <person name="Ilik V."/>
            <person name="Petrzelkova K.J."/>
            <person name="Pardy F."/>
            <person name="Fuh T."/>
            <person name="Niatou-Singa F.S."/>
            <person name="Gouil Q."/>
            <person name="Baker L."/>
            <person name="Ritchie M.E."/>
            <person name="Jex A.R."/>
            <person name="Gazzola D."/>
            <person name="Li H."/>
            <person name="Toshio Fujiwara R."/>
            <person name="Zhan B."/>
            <person name="Aroian R.V."/>
            <person name="Pafco B."/>
            <person name="Schwarz E.M."/>
        </authorList>
    </citation>
    <scope>NUCLEOTIDE SEQUENCE [LARGE SCALE GENOMIC DNA]</scope>
    <source>
        <strain evidence="3 4">Aroian</strain>
        <tissue evidence="3">Whole animal</tissue>
    </source>
</reference>
<dbReference type="Proteomes" id="UP001303046">
    <property type="component" value="Unassembled WGS sequence"/>
</dbReference>
<dbReference type="EMBL" id="JAVFWL010000004">
    <property type="protein sequence ID" value="KAK6751041.1"/>
    <property type="molecule type" value="Genomic_DNA"/>
</dbReference>
<dbReference type="InterPro" id="IPR036941">
    <property type="entry name" value="Rcpt_L-dom_sf"/>
</dbReference>
<evidence type="ECO:0000256" key="1">
    <source>
        <dbReference type="SAM" id="SignalP"/>
    </source>
</evidence>
<keyword evidence="4" id="KW-1185">Reference proteome</keyword>
<evidence type="ECO:0000313" key="3">
    <source>
        <dbReference type="EMBL" id="KAK6751041.1"/>
    </source>
</evidence>